<protein>
    <submittedName>
        <fullName evidence="2">Uncharacterized protein</fullName>
    </submittedName>
</protein>
<reference evidence="2" key="1">
    <citation type="journal article" date="2020" name="Stud. Mycol.">
        <title>101 Dothideomycetes genomes: a test case for predicting lifestyles and emergence of pathogens.</title>
        <authorList>
            <person name="Haridas S."/>
            <person name="Albert R."/>
            <person name="Binder M."/>
            <person name="Bloem J."/>
            <person name="Labutti K."/>
            <person name="Salamov A."/>
            <person name="Andreopoulos B."/>
            <person name="Baker S."/>
            <person name="Barry K."/>
            <person name="Bills G."/>
            <person name="Bluhm B."/>
            <person name="Cannon C."/>
            <person name="Castanera R."/>
            <person name="Culley D."/>
            <person name="Daum C."/>
            <person name="Ezra D."/>
            <person name="Gonzalez J."/>
            <person name="Henrissat B."/>
            <person name="Kuo A."/>
            <person name="Liang C."/>
            <person name="Lipzen A."/>
            <person name="Lutzoni F."/>
            <person name="Magnuson J."/>
            <person name="Mondo S."/>
            <person name="Nolan M."/>
            <person name="Ohm R."/>
            <person name="Pangilinan J."/>
            <person name="Park H.-J."/>
            <person name="Ramirez L."/>
            <person name="Alfaro M."/>
            <person name="Sun H."/>
            <person name="Tritt A."/>
            <person name="Yoshinaga Y."/>
            <person name="Zwiers L.-H."/>
            <person name="Turgeon B."/>
            <person name="Goodwin S."/>
            <person name="Spatafora J."/>
            <person name="Crous P."/>
            <person name="Grigoriev I."/>
        </authorList>
    </citation>
    <scope>NUCLEOTIDE SEQUENCE</scope>
    <source>
        <strain evidence="2">CBS 121739</strain>
    </source>
</reference>
<gene>
    <name evidence="2" type="ORF">EJ05DRAFT_472507</name>
</gene>
<dbReference type="EMBL" id="ML996566">
    <property type="protein sequence ID" value="KAF2761524.1"/>
    <property type="molecule type" value="Genomic_DNA"/>
</dbReference>
<evidence type="ECO:0000313" key="3">
    <source>
        <dbReference type="Proteomes" id="UP000799437"/>
    </source>
</evidence>
<dbReference type="Proteomes" id="UP000799437">
    <property type="component" value="Unassembled WGS sequence"/>
</dbReference>
<keyword evidence="1" id="KW-1133">Transmembrane helix</keyword>
<evidence type="ECO:0000313" key="2">
    <source>
        <dbReference type="EMBL" id="KAF2761524.1"/>
    </source>
</evidence>
<dbReference type="AlphaFoldDB" id="A0A6A6WHG4"/>
<name>A0A6A6WHG4_9PEZI</name>
<keyword evidence="1" id="KW-0812">Transmembrane</keyword>
<sequence>MSVSYPRSRLNIRIILGIYGCGQLVSPIGADDEILEAQPPDRGSDRYCAVALGQVLLYCGMVVVVGGSPVS</sequence>
<accession>A0A6A6WHG4</accession>
<organism evidence="2 3">
    <name type="scientific">Pseudovirgaria hyperparasitica</name>
    <dbReference type="NCBI Taxonomy" id="470096"/>
    <lineage>
        <taxon>Eukaryota</taxon>
        <taxon>Fungi</taxon>
        <taxon>Dikarya</taxon>
        <taxon>Ascomycota</taxon>
        <taxon>Pezizomycotina</taxon>
        <taxon>Dothideomycetes</taxon>
        <taxon>Dothideomycetes incertae sedis</taxon>
        <taxon>Acrospermales</taxon>
        <taxon>Acrospermaceae</taxon>
        <taxon>Pseudovirgaria</taxon>
    </lineage>
</organism>
<keyword evidence="3" id="KW-1185">Reference proteome</keyword>
<keyword evidence="1" id="KW-0472">Membrane</keyword>
<dbReference type="GeneID" id="54484252"/>
<evidence type="ECO:0000256" key="1">
    <source>
        <dbReference type="SAM" id="Phobius"/>
    </source>
</evidence>
<proteinExistence type="predicted"/>
<feature type="transmembrane region" description="Helical" evidence="1">
    <location>
        <begin position="50"/>
        <end position="70"/>
    </location>
</feature>
<dbReference type="RefSeq" id="XP_033603975.1">
    <property type="nucleotide sequence ID" value="XM_033743198.1"/>
</dbReference>